<reference evidence="1" key="1">
    <citation type="submission" date="2019-03" db="EMBL/GenBank/DDBJ databases">
        <authorList>
            <person name="Mank J."/>
            <person name="Almeida P."/>
        </authorList>
    </citation>
    <scope>NUCLEOTIDE SEQUENCE</scope>
    <source>
        <strain evidence="1">78183</strain>
    </source>
</reference>
<organism evidence="1">
    <name type="scientific">Salix viminalis</name>
    <name type="common">Common osier</name>
    <name type="synonym">Basket willow</name>
    <dbReference type="NCBI Taxonomy" id="40686"/>
    <lineage>
        <taxon>Eukaryota</taxon>
        <taxon>Viridiplantae</taxon>
        <taxon>Streptophyta</taxon>
        <taxon>Embryophyta</taxon>
        <taxon>Tracheophyta</taxon>
        <taxon>Spermatophyta</taxon>
        <taxon>Magnoliopsida</taxon>
        <taxon>eudicotyledons</taxon>
        <taxon>Gunneridae</taxon>
        <taxon>Pentapetalae</taxon>
        <taxon>rosids</taxon>
        <taxon>fabids</taxon>
        <taxon>Malpighiales</taxon>
        <taxon>Salicaceae</taxon>
        <taxon>Saliceae</taxon>
        <taxon>Salix</taxon>
    </lineage>
</organism>
<accession>A0A6N2LNH0</accession>
<protein>
    <submittedName>
        <fullName evidence="1">Uncharacterized protein</fullName>
    </submittedName>
</protein>
<gene>
    <name evidence="1" type="ORF">SVIM_LOCUS246527</name>
</gene>
<sequence length="72" mass="8446">MMRIYCRVLFFQVSQGQSMQLQSLMPSCKSLSYWITQFLQLATRLSCTYILLLRSVRLFSCCSKLIQRLGNL</sequence>
<evidence type="ECO:0000313" key="1">
    <source>
        <dbReference type="EMBL" id="VFU41742.1"/>
    </source>
</evidence>
<dbReference type="AlphaFoldDB" id="A0A6N2LNH0"/>
<proteinExistence type="predicted"/>
<dbReference type="EMBL" id="CAADRP010001566">
    <property type="protein sequence ID" value="VFU41742.1"/>
    <property type="molecule type" value="Genomic_DNA"/>
</dbReference>
<name>A0A6N2LNH0_SALVM</name>